<dbReference type="PANTHER" id="PTHR14614:SF130">
    <property type="entry name" value="PROTEIN-LYSINE N-METHYLTRANSFERASE EEF2KMT"/>
    <property type="match status" value="1"/>
</dbReference>
<keyword evidence="2" id="KW-1185">Reference proteome</keyword>
<dbReference type="CDD" id="cd02440">
    <property type="entry name" value="AdoMet_MTases"/>
    <property type="match status" value="1"/>
</dbReference>
<dbReference type="OrthoDB" id="194386at2759"/>
<organism evidence="1 2">
    <name type="scientific">Hymenoscyphus albidus</name>
    <dbReference type="NCBI Taxonomy" id="595503"/>
    <lineage>
        <taxon>Eukaryota</taxon>
        <taxon>Fungi</taxon>
        <taxon>Dikarya</taxon>
        <taxon>Ascomycota</taxon>
        <taxon>Pezizomycotina</taxon>
        <taxon>Leotiomycetes</taxon>
        <taxon>Helotiales</taxon>
        <taxon>Helotiaceae</taxon>
        <taxon>Hymenoscyphus</taxon>
    </lineage>
</organism>
<dbReference type="GO" id="GO:0008757">
    <property type="term" value="F:S-adenosylmethionine-dependent methyltransferase activity"/>
    <property type="evidence" value="ECO:0007669"/>
    <property type="project" value="UniProtKB-ARBA"/>
</dbReference>
<dbReference type="InterPro" id="IPR029063">
    <property type="entry name" value="SAM-dependent_MTases_sf"/>
</dbReference>
<sequence length="340" mass="37916">MEHQLSVDAQKHLDRFCCQYLQFYLYLDYPDDQYLRNEAFQETIYNTLFKEGSLPHPPPLIYQVRVLKELLRRIEASIQNWDEEGLSDNLYNAFSVLITSSIPSEVTAVQQKSYVTYSLSSLSSQSPATITLHEARNLLSGSGTTGSRTWEAALHFGNYLINNPSLVNGKSILELGAGTGYLSILCAKHLNAAKVLATDGSEEVVETLQTNIYLNDLQEKSLIQGKELKWGHAPLGGEEQAWNGGQKIDVVLGADLTYEASGIPALLATLGDLMDMYSGIKIIIAPTVRNQETFEVFLKTCKAYKYLAEEIEFPLVAAQLQEGPFYDDNIPIKLFSISKN</sequence>
<dbReference type="InterPro" id="IPR019410">
    <property type="entry name" value="Methyltransf_16"/>
</dbReference>
<evidence type="ECO:0000313" key="1">
    <source>
        <dbReference type="EMBL" id="CAG8983487.1"/>
    </source>
</evidence>
<dbReference type="Proteomes" id="UP000701801">
    <property type="component" value="Unassembled WGS sequence"/>
</dbReference>
<dbReference type="PANTHER" id="PTHR14614">
    <property type="entry name" value="HEPATOCELLULAR CARCINOMA-ASSOCIATED ANTIGEN"/>
    <property type="match status" value="1"/>
</dbReference>
<dbReference type="EMBL" id="CAJVRM010000726">
    <property type="protein sequence ID" value="CAG8983487.1"/>
    <property type="molecule type" value="Genomic_DNA"/>
</dbReference>
<dbReference type="Pfam" id="PF10294">
    <property type="entry name" value="Methyltransf_16"/>
    <property type="match status" value="1"/>
</dbReference>
<evidence type="ECO:0008006" key="3">
    <source>
        <dbReference type="Google" id="ProtNLM"/>
    </source>
</evidence>
<gene>
    <name evidence="1" type="ORF">HYALB_00000656</name>
</gene>
<name>A0A9N9M180_9HELO</name>
<protein>
    <recommendedName>
        <fullName evidence="3">Protein-lysine N-methyltransferase EFM3</fullName>
    </recommendedName>
</protein>
<dbReference type="SUPFAM" id="SSF53335">
    <property type="entry name" value="S-adenosyl-L-methionine-dependent methyltransferases"/>
    <property type="match status" value="1"/>
</dbReference>
<comment type="caution">
    <text evidence="1">The sequence shown here is derived from an EMBL/GenBank/DDBJ whole genome shotgun (WGS) entry which is preliminary data.</text>
</comment>
<proteinExistence type="predicted"/>
<dbReference type="AlphaFoldDB" id="A0A9N9M180"/>
<accession>A0A9N9M180</accession>
<dbReference type="Gene3D" id="3.40.50.150">
    <property type="entry name" value="Vaccinia Virus protein VP39"/>
    <property type="match status" value="1"/>
</dbReference>
<evidence type="ECO:0000313" key="2">
    <source>
        <dbReference type="Proteomes" id="UP000701801"/>
    </source>
</evidence>
<reference evidence="1" key="1">
    <citation type="submission" date="2021-07" db="EMBL/GenBank/DDBJ databases">
        <authorList>
            <person name="Durling M."/>
        </authorList>
    </citation>
    <scope>NUCLEOTIDE SEQUENCE</scope>
</reference>
<dbReference type="GO" id="GO:0005737">
    <property type="term" value="C:cytoplasm"/>
    <property type="evidence" value="ECO:0007669"/>
    <property type="project" value="TreeGrafter"/>
</dbReference>